<proteinExistence type="predicted"/>
<name>A0AAD7ZYW0_DIPPU</name>
<evidence type="ECO:0000313" key="1">
    <source>
        <dbReference type="EMBL" id="KAJ9589140.1"/>
    </source>
</evidence>
<evidence type="ECO:0000313" key="2">
    <source>
        <dbReference type="Proteomes" id="UP001233999"/>
    </source>
</evidence>
<dbReference type="Proteomes" id="UP001233999">
    <property type="component" value="Unassembled WGS sequence"/>
</dbReference>
<reference evidence="1" key="1">
    <citation type="journal article" date="2023" name="IScience">
        <title>Live-bearing cockroach genome reveals convergent evolutionary mechanisms linked to viviparity in insects and beyond.</title>
        <authorList>
            <person name="Fouks B."/>
            <person name="Harrison M.C."/>
            <person name="Mikhailova A.A."/>
            <person name="Marchal E."/>
            <person name="English S."/>
            <person name="Carruthers M."/>
            <person name="Jennings E.C."/>
            <person name="Chiamaka E.L."/>
            <person name="Frigard R.A."/>
            <person name="Pippel M."/>
            <person name="Attardo G.M."/>
            <person name="Benoit J.B."/>
            <person name="Bornberg-Bauer E."/>
            <person name="Tobe S.S."/>
        </authorList>
    </citation>
    <scope>NUCLEOTIDE SEQUENCE</scope>
    <source>
        <strain evidence="1">Stay&amp;Tobe</strain>
    </source>
</reference>
<feature type="non-terminal residue" evidence="1">
    <location>
        <position position="1"/>
    </location>
</feature>
<comment type="caution">
    <text evidence="1">The sequence shown here is derived from an EMBL/GenBank/DDBJ whole genome shotgun (WGS) entry which is preliminary data.</text>
</comment>
<dbReference type="AlphaFoldDB" id="A0AAD7ZYW0"/>
<reference evidence="1" key="2">
    <citation type="submission" date="2023-05" db="EMBL/GenBank/DDBJ databases">
        <authorList>
            <person name="Fouks B."/>
        </authorList>
    </citation>
    <scope>NUCLEOTIDE SEQUENCE</scope>
    <source>
        <strain evidence="1">Stay&amp;Tobe</strain>
        <tissue evidence="1">Testes</tissue>
    </source>
</reference>
<feature type="non-terminal residue" evidence="1">
    <location>
        <position position="126"/>
    </location>
</feature>
<organism evidence="1 2">
    <name type="scientific">Diploptera punctata</name>
    <name type="common">Pacific beetle cockroach</name>
    <dbReference type="NCBI Taxonomy" id="6984"/>
    <lineage>
        <taxon>Eukaryota</taxon>
        <taxon>Metazoa</taxon>
        <taxon>Ecdysozoa</taxon>
        <taxon>Arthropoda</taxon>
        <taxon>Hexapoda</taxon>
        <taxon>Insecta</taxon>
        <taxon>Pterygota</taxon>
        <taxon>Neoptera</taxon>
        <taxon>Polyneoptera</taxon>
        <taxon>Dictyoptera</taxon>
        <taxon>Blattodea</taxon>
        <taxon>Blaberoidea</taxon>
        <taxon>Blaberidae</taxon>
        <taxon>Diplopterinae</taxon>
        <taxon>Diploptera</taxon>
    </lineage>
</organism>
<accession>A0AAD7ZYW0</accession>
<gene>
    <name evidence="1" type="ORF">L9F63_017560</name>
</gene>
<sequence length="126" mass="15059">PLSIVRFKEVPFYVKIQICEYNFLRNQQFKLTQKRENVFNTFLLAVPHPVRHGFSYGPERNVDSECRMFNETWTSNVDIKKHCKVIDTDFKNIRKTYRGTKYIWYDETSLLIVIDAIGLEFAIRNC</sequence>
<dbReference type="EMBL" id="JASPKZ010005273">
    <property type="protein sequence ID" value="KAJ9589140.1"/>
    <property type="molecule type" value="Genomic_DNA"/>
</dbReference>
<protein>
    <submittedName>
        <fullName evidence="1">Uncharacterized protein</fullName>
    </submittedName>
</protein>
<keyword evidence="2" id="KW-1185">Reference proteome</keyword>